<gene>
    <name evidence="2" type="ordered locus">CAB572</name>
</gene>
<sequence>MTLKVFAFFMKYTWWLIAVVLTSSILGGCFSTALRSSKTLTIAIHDDPESLSPEQAKRALDLSVSKLIFEGLTRENPNKHNQVEFALASHYTVSADEKTYTFFIKHGALWSNGTPITSQDITRAWQHAKTCSPHHQAFEGIQFKACSPSSITLTLDSPNSNLLQLLAFPAFSVFNPENLNIFSGPFQLITYNPGHCLLLEKNPYYYDKDKVLISCVNLLVIPDLYTGALLQNRGKIHWLGQPWHQGLTKELKENTPYHYTCYPVEGAFWLVLNTKDPVLSHIHNRYRLAAAINREEIIDYALQGNQDPAYTLSRQSSPQHPQKKQKLITPTEKLTLTYPSNILRCQRIAEILKEQCKSVGIELFLEGLEYHVFLTKRQMCDFTIATATGVAYYPSASLIPQADRLIKNLEIIPIYHMSYDYITLSPIEKIIHNASGAVDLKYARLP</sequence>
<dbReference type="OrthoDB" id="17118at2"/>
<dbReference type="InterPro" id="IPR030678">
    <property type="entry name" value="Peptide/Ni-bd"/>
</dbReference>
<protein>
    <submittedName>
        <fullName evidence="2">ABC transporter peptide periplasmic binding lipoprotein</fullName>
    </submittedName>
</protein>
<dbReference type="AlphaFoldDB" id="Q5L5R9"/>
<dbReference type="HOGENOM" id="CLU_017028_0_2_0"/>
<dbReference type="GO" id="GO:0043190">
    <property type="term" value="C:ATP-binding cassette (ABC) transporter complex"/>
    <property type="evidence" value="ECO:0007669"/>
    <property type="project" value="InterPro"/>
</dbReference>
<dbReference type="Gene3D" id="3.40.190.10">
    <property type="entry name" value="Periplasmic binding protein-like II"/>
    <property type="match status" value="1"/>
</dbReference>
<dbReference type="GO" id="GO:0015833">
    <property type="term" value="P:peptide transport"/>
    <property type="evidence" value="ECO:0007669"/>
    <property type="project" value="TreeGrafter"/>
</dbReference>
<dbReference type="PIRSF" id="PIRSF002741">
    <property type="entry name" value="MppA"/>
    <property type="match status" value="1"/>
</dbReference>
<dbReference type="SUPFAM" id="SSF53850">
    <property type="entry name" value="Periplasmic binding protein-like II"/>
    <property type="match status" value="1"/>
</dbReference>
<dbReference type="PANTHER" id="PTHR30290:SF83">
    <property type="entry name" value="ABC TRANSPORTER SUBSTRATE-BINDING PROTEIN"/>
    <property type="match status" value="1"/>
</dbReference>
<feature type="domain" description="Solute-binding protein family 5" evidence="1">
    <location>
        <begin position="84"/>
        <end position="396"/>
    </location>
</feature>
<dbReference type="InterPro" id="IPR039424">
    <property type="entry name" value="SBP_5"/>
</dbReference>
<evidence type="ECO:0000259" key="1">
    <source>
        <dbReference type="Pfam" id="PF00496"/>
    </source>
</evidence>
<dbReference type="EMBL" id="CR848038">
    <property type="protein sequence ID" value="CAH64020.1"/>
    <property type="molecule type" value="Genomic_DNA"/>
</dbReference>
<dbReference type="PANTHER" id="PTHR30290">
    <property type="entry name" value="PERIPLASMIC BINDING COMPONENT OF ABC TRANSPORTER"/>
    <property type="match status" value="1"/>
</dbReference>
<dbReference type="KEGG" id="cab:CAB572"/>
<proteinExistence type="predicted"/>
<keyword evidence="2" id="KW-0449">Lipoprotein</keyword>
<dbReference type="eggNOG" id="COG4166">
    <property type="taxonomic scope" value="Bacteria"/>
</dbReference>
<dbReference type="GO" id="GO:0030288">
    <property type="term" value="C:outer membrane-bounded periplasmic space"/>
    <property type="evidence" value="ECO:0007669"/>
    <property type="project" value="UniProtKB-ARBA"/>
</dbReference>
<dbReference type="GO" id="GO:1904680">
    <property type="term" value="F:peptide transmembrane transporter activity"/>
    <property type="evidence" value="ECO:0007669"/>
    <property type="project" value="TreeGrafter"/>
</dbReference>
<dbReference type="Gene3D" id="3.90.76.10">
    <property type="entry name" value="Dipeptide-binding Protein, Domain 1"/>
    <property type="match status" value="1"/>
</dbReference>
<dbReference type="Proteomes" id="UP000001012">
    <property type="component" value="Chromosome"/>
</dbReference>
<dbReference type="Gene3D" id="3.10.105.10">
    <property type="entry name" value="Dipeptide-binding Protein, Domain 3"/>
    <property type="match status" value="1"/>
</dbReference>
<evidence type="ECO:0000313" key="2">
    <source>
        <dbReference type="EMBL" id="CAH64020.1"/>
    </source>
</evidence>
<evidence type="ECO:0000313" key="3">
    <source>
        <dbReference type="Proteomes" id="UP000001012"/>
    </source>
</evidence>
<dbReference type="PROSITE" id="PS51257">
    <property type="entry name" value="PROKAR_LIPOPROTEIN"/>
    <property type="match status" value="1"/>
</dbReference>
<dbReference type="Pfam" id="PF00496">
    <property type="entry name" value="SBP_bac_5"/>
    <property type="match status" value="1"/>
</dbReference>
<keyword evidence="3" id="KW-1185">Reference proteome</keyword>
<organism evidence="2 3">
    <name type="scientific">Chlamydia abortus (strain DSM 27085 / S26/3)</name>
    <name type="common">Chlamydophila abortus</name>
    <dbReference type="NCBI Taxonomy" id="218497"/>
    <lineage>
        <taxon>Bacteria</taxon>
        <taxon>Pseudomonadati</taxon>
        <taxon>Chlamydiota</taxon>
        <taxon>Chlamydiia</taxon>
        <taxon>Chlamydiales</taxon>
        <taxon>Chlamydiaceae</taxon>
        <taxon>Chlamydia/Chlamydophila group</taxon>
        <taxon>Chlamydia</taxon>
    </lineage>
</organism>
<accession>Q5L5R9</accession>
<reference evidence="2 3" key="1">
    <citation type="journal article" date="2005" name="Genome Res.">
        <title>The Chlamydophila abortus genome sequence reveals an array of variable proteins that contribute to interspecies variation.</title>
        <authorList>
            <person name="Thomson N.R."/>
            <person name="Yeats C."/>
            <person name="Bell K."/>
            <person name="Holden M.T.G."/>
            <person name="Bentley S.D."/>
            <person name="Livingstone M."/>
            <person name="Cerdeno-Tarraga A.M."/>
            <person name="Harris B."/>
            <person name="Doggett J."/>
            <person name="Ormond D."/>
            <person name="Mungal K."/>
            <person name="Clarke K."/>
            <person name="Feltwell T."/>
            <person name="Hance Z."/>
            <person name="Sanders M."/>
            <person name="Quail M.A."/>
            <person name="Price C."/>
            <person name="Parkhill J."/>
            <person name="Longbottom D."/>
        </authorList>
    </citation>
    <scope>NUCLEOTIDE SEQUENCE [LARGE SCALE GENOMIC DNA]</scope>
    <source>
        <strain evidence="3">DSM 27085 / S26/3</strain>
    </source>
</reference>
<dbReference type="InterPro" id="IPR000914">
    <property type="entry name" value="SBP_5_dom"/>
</dbReference>
<name>Q5L5R9_CHLAB</name>